<dbReference type="OrthoDB" id="9792649at2"/>
<accession>A0A1X1Y7C5</accession>
<evidence type="ECO:0000256" key="5">
    <source>
        <dbReference type="ARBA" id="ARBA00022833"/>
    </source>
</evidence>
<comment type="caution">
    <text evidence="11">The sequence shown here is derived from an EMBL/GenBank/DDBJ whole genome shotgun (WGS) entry which is preliminary data.</text>
</comment>
<reference evidence="11 12" key="1">
    <citation type="submission" date="2016-01" db="EMBL/GenBank/DDBJ databases">
        <title>The new phylogeny of the genus Mycobacterium.</title>
        <authorList>
            <person name="Tarcisio F."/>
            <person name="Conor M."/>
            <person name="Antonella G."/>
            <person name="Elisabetta G."/>
            <person name="Giulia F.S."/>
            <person name="Sara T."/>
            <person name="Anna F."/>
            <person name="Clotilde B."/>
            <person name="Roberto B."/>
            <person name="Veronica D.S."/>
            <person name="Fabio R."/>
            <person name="Monica P."/>
            <person name="Olivier J."/>
            <person name="Enrico T."/>
            <person name="Nicola S."/>
        </authorList>
    </citation>
    <scope>NUCLEOTIDE SEQUENCE [LARGE SCALE GENOMIC DNA]</scope>
    <source>
        <strain evidence="11 12">DSM 45394</strain>
    </source>
</reference>
<evidence type="ECO:0000313" key="12">
    <source>
        <dbReference type="Proteomes" id="UP000193866"/>
    </source>
</evidence>
<evidence type="ECO:0000256" key="2">
    <source>
        <dbReference type="ARBA" id="ARBA00010772"/>
    </source>
</evidence>
<dbReference type="GO" id="GO:0005829">
    <property type="term" value="C:cytosol"/>
    <property type="evidence" value="ECO:0007669"/>
    <property type="project" value="TreeGrafter"/>
</dbReference>
<dbReference type="InterPro" id="IPR046457">
    <property type="entry name" value="PMI_typeI_cat"/>
</dbReference>
<feature type="domain" description="Phosphomannose isomerase type I catalytic" evidence="10">
    <location>
        <begin position="4"/>
        <end position="151"/>
    </location>
</feature>
<dbReference type="EMBL" id="LQPG01000055">
    <property type="protein sequence ID" value="ORW07022.1"/>
    <property type="molecule type" value="Genomic_DNA"/>
</dbReference>
<feature type="active site" evidence="7">
    <location>
        <position position="335"/>
    </location>
</feature>
<evidence type="ECO:0000256" key="9">
    <source>
        <dbReference type="SAM" id="MobiDB-lite"/>
    </source>
</evidence>
<comment type="cofactor">
    <cofactor evidence="8">
        <name>Zn(2+)</name>
        <dbReference type="ChEBI" id="CHEBI:29105"/>
    </cofactor>
    <text evidence="8">Binds 1 zinc ion per subunit.</text>
</comment>
<dbReference type="InterPro" id="IPR014710">
    <property type="entry name" value="RmlC-like_jellyroll"/>
</dbReference>
<dbReference type="Gene3D" id="2.60.120.10">
    <property type="entry name" value="Jelly Rolls"/>
    <property type="match status" value="2"/>
</dbReference>
<evidence type="ECO:0000256" key="4">
    <source>
        <dbReference type="ARBA" id="ARBA00022723"/>
    </source>
</evidence>
<keyword evidence="4 8" id="KW-0479">Metal-binding</keyword>
<dbReference type="PRINTS" id="PR00714">
    <property type="entry name" value="MAN6PISMRASE"/>
</dbReference>
<feature type="binding site" evidence="8">
    <location>
        <position position="97"/>
    </location>
    <ligand>
        <name>Zn(2+)</name>
        <dbReference type="ChEBI" id="CHEBI:29105"/>
    </ligand>
</feature>
<dbReference type="PANTHER" id="PTHR10309">
    <property type="entry name" value="MANNOSE-6-PHOSPHATE ISOMERASE"/>
    <property type="match status" value="1"/>
</dbReference>
<dbReference type="EC" id="5.3.1.8" evidence="3"/>
<evidence type="ECO:0000256" key="7">
    <source>
        <dbReference type="PIRSR" id="PIRSR001480-1"/>
    </source>
</evidence>
<dbReference type="GO" id="GO:0005975">
    <property type="term" value="P:carbohydrate metabolic process"/>
    <property type="evidence" value="ECO:0007669"/>
    <property type="project" value="InterPro"/>
</dbReference>
<keyword evidence="6 11" id="KW-0413">Isomerase</keyword>
<feature type="region of interest" description="Disordered" evidence="9">
    <location>
        <begin position="236"/>
        <end position="269"/>
    </location>
</feature>
<dbReference type="PANTHER" id="PTHR10309:SF0">
    <property type="entry name" value="MANNOSE-6-PHOSPHATE ISOMERASE"/>
    <property type="match status" value="1"/>
</dbReference>
<evidence type="ECO:0000256" key="1">
    <source>
        <dbReference type="ARBA" id="ARBA00000757"/>
    </source>
</evidence>
<dbReference type="NCBIfam" id="TIGR00218">
    <property type="entry name" value="manA"/>
    <property type="match status" value="2"/>
</dbReference>
<gene>
    <name evidence="11" type="ORF">AWC16_22565</name>
</gene>
<dbReference type="InterPro" id="IPR001250">
    <property type="entry name" value="Man6P_Isoase-1"/>
</dbReference>
<protein>
    <recommendedName>
        <fullName evidence="3">mannose-6-phosphate isomerase</fullName>
        <ecNumber evidence="3">5.3.1.8</ecNumber>
    </recommendedName>
</protein>
<evidence type="ECO:0000256" key="3">
    <source>
        <dbReference type="ARBA" id="ARBA00011956"/>
    </source>
</evidence>
<dbReference type="Proteomes" id="UP000193866">
    <property type="component" value="Unassembled WGS sequence"/>
</dbReference>
<proteinExistence type="inferred from homology"/>
<dbReference type="InterPro" id="IPR016305">
    <property type="entry name" value="Mannose-6-P_Isomerase"/>
</dbReference>
<dbReference type="PIRSF" id="PIRSF001480">
    <property type="entry name" value="Mannose-6-phosphate_isomerase"/>
    <property type="match status" value="1"/>
</dbReference>
<sequence>MEPLRGAIRTYAWGSRTAIAEFTGRPVPAAHPEAELWLGAHPGDPACLETAAGEVSLLDVLTEDPEGQLGPVAHARFGDRLPFLVKVLAADEPLSLQAHPSAMQAIEGYEREERLGVPVSSPIRNYRDTSHKPELLVALQPFEALAGFRPVARTIELLRALAVSDLDPFIDLLGGQSDSERSDARSDPDMSDADGLRALFTTWITAPQPDLDVLVPAVLEGAIQYLSSDAGGSARLDGGEAKLGQPHKHGGSARLDGGEAKLGPPHGPGEFSAEAKTVLELGERYPGDAGVLAALLLNRISLAPGEAIFLPAGNLHTYLHGFGLEVMANSDNVLRGGLTPKHVDVPELLRVLDFTPTTEEALRPATYTDGPEVVYQTPAEEFAVSRLTLDGSYLGHEVDAPARHDGPQILVCTEGSVTVHAKSKTLTLHRGESAWVPCDDGPIRLLAQKPAALCRATIGL</sequence>
<dbReference type="Pfam" id="PF20511">
    <property type="entry name" value="PMI_typeI_cat"/>
    <property type="match status" value="1"/>
</dbReference>
<name>A0A1X1Y7C5_9MYCO</name>
<evidence type="ECO:0000313" key="11">
    <source>
        <dbReference type="EMBL" id="ORW07022.1"/>
    </source>
</evidence>
<evidence type="ECO:0000256" key="8">
    <source>
        <dbReference type="PIRSR" id="PIRSR001480-2"/>
    </source>
</evidence>
<dbReference type="InterPro" id="IPR011051">
    <property type="entry name" value="RmlC_Cupin_sf"/>
</dbReference>
<dbReference type="RefSeq" id="WP_085266809.1">
    <property type="nucleotide sequence ID" value="NZ_LQPG01000055.1"/>
</dbReference>
<dbReference type="STRING" id="1108812.AWC16_22565"/>
<feature type="binding site" evidence="8">
    <location>
        <position position="99"/>
    </location>
    <ligand>
        <name>Zn(2+)</name>
        <dbReference type="ChEBI" id="CHEBI:29105"/>
    </ligand>
</feature>
<evidence type="ECO:0000256" key="6">
    <source>
        <dbReference type="ARBA" id="ARBA00023235"/>
    </source>
</evidence>
<organism evidence="11 12">
    <name type="scientific">Mycolicibacter longobardus</name>
    <dbReference type="NCBI Taxonomy" id="1108812"/>
    <lineage>
        <taxon>Bacteria</taxon>
        <taxon>Bacillati</taxon>
        <taxon>Actinomycetota</taxon>
        <taxon>Actinomycetes</taxon>
        <taxon>Mycobacteriales</taxon>
        <taxon>Mycobacteriaceae</taxon>
        <taxon>Mycolicibacter</taxon>
    </lineage>
</organism>
<dbReference type="GO" id="GO:0008270">
    <property type="term" value="F:zinc ion binding"/>
    <property type="evidence" value="ECO:0007669"/>
    <property type="project" value="InterPro"/>
</dbReference>
<keyword evidence="12" id="KW-1185">Reference proteome</keyword>
<comment type="catalytic activity">
    <reaction evidence="1">
        <text>D-mannose 6-phosphate = D-fructose 6-phosphate</text>
        <dbReference type="Rhea" id="RHEA:12356"/>
        <dbReference type="ChEBI" id="CHEBI:58735"/>
        <dbReference type="ChEBI" id="CHEBI:61527"/>
        <dbReference type="EC" id="5.3.1.8"/>
    </reaction>
</comment>
<dbReference type="GO" id="GO:0004476">
    <property type="term" value="F:mannose-6-phosphate isomerase activity"/>
    <property type="evidence" value="ECO:0007669"/>
    <property type="project" value="UniProtKB-EC"/>
</dbReference>
<feature type="binding site" evidence="8">
    <location>
        <position position="316"/>
    </location>
    <ligand>
        <name>Zn(2+)</name>
        <dbReference type="ChEBI" id="CHEBI:29105"/>
    </ligand>
</feature>
<comment type="similarity">
    <text evidence="2">Belongs to the mannose-6-phosphate isomerase type 1 family.</text>
</comment>
<feature type="binding site" evidence="8">
    <location>
        <position position="134"/>
    </location>
    <ligand>
        <name>Zn(2+)</name>
        <dbReference type="ChEBI" id="CHEBI:29105"/>
    </ligand>
</feature>
<dbReference type="SUPFAM" id="SSF51182">
    <property type="entry name" value="RmlC-like cupins"/>
    <property type="match status" value="1"/>
</dbReference>
<dbReference type="CDD" id="cd07011">
    <property type="entry name" value="cupin_PMI_type_I_N"/>
    <property type="match status" value="1"/>
</dbReference>
<dbReference type="GO" id="GO:0009298">
    <property type="term" value="P:GDP-mannose biosynthetic process"/>
    <property type="evidence" value="ECO:0007669"/>
    <property type="project" value="InterPro"/>
</dbReference>
<keyword evidence="5 8" id="KW-0862">Zinc</keyword>
<dbReference type="Gene3D" id="1.10.441.10">
    <property type="entry name" value="Phosphomannose Isomerase, domain 2"/>
    <property type="match status" value="1"/>
</dbReference>
<dbReference type="AlphaFoldDB" id="A0A1X1Y7C5"/>
<evidence type="ECO:0000259" key="10">
    <source>
        <dbReference type="Pfam" id="PF20511"/>
    </source>
</evidence>